<feature type="compositionally biased region" description="Low complexity" evidence="9">
    <location>
        <begin position="398"/>
        <end position="411"/>
    </location>
</feature>
<evidence type="ECO:0000256" key="1">
    <source>
        <dbReference type="ARBA" id="ARBA00004245"/>
    </source>
</evidence>
<keyword evidence="5" id="KW-0206">Cytoskeleton</keyword>
<dbReference type="Pfam" id="PF00018">
    <property type="entry name" value="SH3_1"/>
    <property type="match status" value="1"/>
</dbReference>
<name>A0AA39MG42_9AGAR</name>
<evidence type="ECO:0000256" key="3">
    <source>
        <dbReference type="ARBA" id="ARBA00022490"/>
    </source>
</evidence>
<dbReference type="Gene3D" id="2.30.30.40">
    <property type="entry name" value="SH3 Domains"/>
    <property type="match status" value="1"/>
</dbReference>
<dbReference type="SUPFAM" id="SSF50044">
    <property type="entry name" value="SH3-domain"/>
    <property type="match status" value="1"/>
</dbReference>
<protein>
    <submittedName>
        <fullName evidence="12">SH3 domain-containing protein</fullName>
    </submittedName>
</protein>
<dbReference type="Pfam" id="PF00611">
    <property type="entry name" value="FCH"/>
    <property type="match status" value="1"/>
</dbReference>
<dbReference type="EMBL" id="JAUEPT010000086">
    <property type="protein sequence ID" value="KAK0433037.1"/>
    <property type="molecule type" value="Genomic_DNA"/>
</dbReference>
<dbReference type="SMART" id="SM00326">
    <property type="entry name" value="SH3"/>
    <property type="match status" value="1"/>
</dbReference>
<dbReference type="SMART" id="SM00055">
    <property type="entry name" value="FCH"/>
    <property type="match status" value="1"/>
</dbReference>
<feature type="domain" description="SH3" evidence="10">
    <location>
        <begin position="444"/>
        <end position="507"/>
    </location>
</feature>
<dbReference type="InterPro" id="IPR036028">
    <property type="entry name" value="SH3-like_dom_sf"/>
</dbReference>
<organism evidence="12 13">
    <name type="scientific">Armillaria borealis</name>
    <dbReference type="NCBI Taxonomy" id="47425"/>
    <lineage>
        <taxon>Eukaryota</taxon>
        <taxon>Fungi</taxon>
        <taxon>Dikarya</taxon>
        <taxon>Basidiomycota</taxon>
        <taxon>Agaricomycotina</taxon>
        <taxon>Agaricomycetes</taxon>
        <taxon>Agaricomycetidae</taxon>
        <taxon>Agaricales</taxon>
        <taxon>Marasmiineae</taxon>
        <taxon>Physalacriaceae</taxon>
        <taxon>Armillaria</taxon>
    </lineage>
</organism>
<dbReference type="PANTHER" id="PTHR23065">
    <property type="entry name" value="PROLINE-SERINE-THREONINE PHOSPHATASE INTERACTING PROTEIN 1"/>
    <property type="match status" value="1"/>
</dbReference>
<dbReference type="PROSITE" id="PS51741">
    <property type="entry name" value="F_BAR"/>
    <property type="match status" value="1"/>
</dbReference>
<dbReference type="PANTHER" id="PTHR23065:SF7">
    <property type="entry name" value="NOSTRIN, ISOFORM H"/>
    <property type="match status" value="1"/>
</dbReference>
<evidence type="ECO:0000256" key="4">
    <source>
        <dbReference type="ARBA" id="ARBA00022553"/>
    </source>
</evidence>
<dbReference type="GO" id="GO:0009898">
    <property type="term" value="C:cytoplasmic side of plasma membrane"/>
    <property type="evidence" value="ECO:0007669"/>
    <property type="project" value="TreeGrafter"/>
</dbReference>
<evidence type="ECO:0000259" key="11">
    <source>
        <dbReference type="PROSITE" id="PS51741"/>
    </source>
</evidence>
<dbReference type="Proteomes" id="UP001175226">
    <property type="component" value="Unassembled WGS sequence"/>
</dbReference>
<evidence type="ECO:0000313" key="12">
    <source>
        <dbReference type="EMBL" id="KAK0433037.1"/>
    </source>
</evidence>
<dbReference type="SUPFAM" id="SSF103657">
    <property type="entry name" value="BAR/IMD domain-like"/>
    <property type="match status" value="1"/>
</dbReference>
<evidence type="ECO:0000256" key="2">
    <source>
        <dbReference type="ARBA" id="ARBA00022443"/>
    </source>
</evidence>
<comment type="subcellular location">
    <subcellularLocation>
        <location evidence="1">Cytoplasm</location>
        <location evidence="1">Cytoskeleton</location>
    </subcellularLocation>
</comment>
<feature type="compositionally biased region" description="Polar residues" evidence="9">
    <location>
        <begin position="329"/>
        <end position="347"/>
    </location>
</feature>
<accession>A0AA39MG42</accession>
<evidence type="ECO:0000259" key="10">
    <source>
        <dbReference type="PROSITE" id="PS50002"/>
    </source>
</evidence>
<dbReference type="InterPro" id="IPR001060">
    <property type="entry name" value="FCH_dom"/>
</dbReference>
<evidence type="ECO:0000256" key="8">
    <source>
        <dbReference type="SAM" id="Coils"/>
    </source>
</evidence>
<keyword evidence="7 8" id="KW-0175">Coiled coil</keyword>
<dbReference type="CDD" id="cd00174">
    <property type="entry name" value="SH3"/>
    <property type="match status" value="1"/>
</dbReference>
<keyword evidence="3" id="KW-0963">Cytoplasm</keyword>
<dbReference type="GO" id="GO:0030036">
    <property type="term" value="P:actin cytoskeleton organization"/>
    <property type="evidence" value="ECO:0007669"/>
    <property type="project" value="UniProtKB-ARBA"/>
</dbReference>
<feature type="compositionally biased region" description="Low complexity" evidence="9">
    <location>
        <begin position="373"/>
        <end position="386"/>
    </location>
</feature>
<keyword evidence="13" id="KW-1185">Reference proteome</keyword>
<evidence type="ECO:0000256" key="6">
    <source>
        <dbReference type="PROSITE-ProRule" id="PRU00192"/>
    </source>
</evidence>
<dbReference type="Gene3D" id="1.20.1270.60">
    <property type="entry name" value="Arfaptin homology (AH) domain/BAR domain"/>
    <property type="match status" value="1"/>
</dbReference>
<feature type="coiled-coil region" evidence="8">
    <location>
        <begin position="214"/>
        <end position="241"/>
    </location>
</feature>
<dbReference type="GO" id="GO:0005543">
    <property type="term" value="F:phospholipid binding"/>
    <property type="evidence" value="ECO:0007669"/>
    <property type="project" value="TreeGrafter"/>
</dbReference>
<gene>
    <name evidence="12" type="ORF">EV421DRAFT_1846677</name>
</gene>
<evidence type="ECO:0000256" key="9">
    <source>
        <dbReference type="SAM" id="MobiDB-lite"/>
    </source>
</evidence>
<comment type="caution">
    <text evidence="12">The sequence shown here is derived from an EMBL/GenBank/DDBJ whole genome shotgun (WGS) entry which is preliminary data.</text>
</comment>
<evidence type="ECO:0000256" key="7">
    <source>
        <dbReference type="PROSITE-ProRule" id="PRU01077"/>
    </source>
</evidence>
<feature type="domain" description="F-BAR" evidence="11">
    <location>
        <begin position="55"/>
        <end position="308"/>
    </location>
</feature>
<feature type="region of interest" description="Disordered" evidence="9">
    <location>
        <begin position="324"/>
        <end position="439"/>
    </location>
</feature>
<dbReference type="InterPro" id="IPR001452">
    <property type="entry name" value="SH3_domain"/>
</dbReference>
<sequence length="507" mass="56959">MMIRSVSDGFIPFSHHEHILSTGMTISNHSSATSLSRYAMARSPGDDIYNGSASRDFCNSFWGPDEAGVNILCARMRGAERTTDELKNFWKERSALEEEYGNRLMELSKRVIGRDEIGDLRNVLDTLKLETEKQAAAHIELATKVQSELGKSTTHLLSQQSDLRKNFQIPMEKRFKLKLMQESYVAKAREKYQSDCVRIDSYAKQIDVNPGKDVERLQAKLNRAKQTVQANEKDYAAFTEKLKDMSAAWELEWRQFCDESQTMEEQRMEFMKDTLWTYANLVSTVCVSDDVSCEAIRTLLDQFEADRDIENFVNDYGTGNRIHDPPTFMSFSHSESSPVAGPSTSTRLARFDRRKRGAAAGQTRRPSMRKPSTEPLLPSHTSPSPSKQMNSSPTKQGSAAPATATKSTTAKQPRASLPHPEQKSNGKVIPGSTAPSPPPNEGVGILFYVKALYDYTATIDEEFDFQVGDVIAVTATPDDGWWSGELLDEARREEGRHIFPSNFVCLF</sequence>
<proteinExistence type="predicted"/>
<keyword evidence="4" id="KW-0597">Phosphoprotein</keyword>
<dbReference type="FunFam" id="2.30.30.40:FF:000312">
    <property type="entry name" value="Related to Cell division control protein 15"/>
    <property type="match status" value="1"/>
</dbReference>
<evidence type="ECO:0000256" key="5">
    <source>
        <dbReference type="ARBA" id="ARBA00023212"/>
    </source>
</evidence>
<dbReference type="InterPro" id="IPR027267">
    <property type="entry name" value="AH/BAR_dom_sf"/>
</dbReference>
<keyword evidence="2 6" id="KW-0728">SH3 domain</keyword>
<dbReference type="PROSITE" id="PS50002">
    <property type="entry name" value="SH3"/>
    <property type="match status" value="1"/>
</dbReference>
<evidence type="ECO:0000313" key="13">
    <source>
        <dbReference type="Proteomes" id="UP001175226"/>
    </source>
</evidence>
<dbReference type="AlphaFoldDB" id="A0AA39MG42"/>
<reference evidence="12" key="1">
    <citation type="submission" date="2023-06" db="EMBL/GenBank/DDBJ databases">
        <authorList>
            <consortium name="Lawrence Berkeley National Laboratory"/>
            <person name="Ahrendt S."/>
            <person name="Sahu N."/>
            <person name="Indic B."/>
            <person name="Wong-Bajracharya J."/>
            <person name="Merenyi Z."/>
            <person name="Ke H.-M."/>
            <person name="Monk M."/>
            <person name="Kocsube S."/>
            <person name="Drula E."/>
            <person name="Lipzen A."/>
            <person name="Balint B."/>
            <person name="Henrissat B."/>
            <person name="Andreopoulos B."/>
            <person name="Martin F.M."/>
            <person name="Harder C.B."/>
            <person name="Rigling D."/>
            <person name="Ford K.L."/>
            <person name="Foster G.D."/>
            <person name="Pangilinan J."/>
            <person name="Papanicolaou A."/>
            <person name="Barry K."/>
            <person name="LaButti K."/>
            <person name="Viragh M."/>
            <person name="Koriabine M."/>
            <person name="Yan M."/>
            <person name="Riley R."/>
            <person name="Champramary S."/>
            <person name="Plett K.L."/>
            <person name="Tsai I.J."/>
            <person name="Slot J."/>
            <person name="Sipos G."/>
            <person name="Plett J."/>
            <person name="Nagy L.G."/>
            <person name="Grigoriev I.V."/>
        </authorList>
    </citation>
    <scope>NUCLEOTIDE SEQUENCE</scope>
    <source>
        <strain evidence="12">FPL87.14</strain>
    </source>
</reference>
<dbReference type="PRINTS" id="PR00452">
    <property type="entry name" value="SH3DOMAIN"/>
</dbReference>
<dbReference type="InterPro" id="IPR031160">
    <property type="entry name" value="F_BAR_dom"/>
</dbReference>
<feature type="compositionally biased region" description="Polar residues" evidence="9">
    <location>
        <begin position="387"/>
        <end position="397"/>
    </location>
</feature>
<dbReference type="GO" id="GO:0120104">
    <property type="term" value="C:mitotic actomyosin contractile ring, proximal layer"/>
    <property type="evidence" value="ECO:0007669"/>
    <property type="project" value="TreeGrafter"/>
</dbReference>